<dbReference type="InParanoid" id="D7FI47"/>
<feature type="compositionally biased region" description="Low complexity" evidence="13">
    <location>
        <begin position="230"/>
        <end position="245"/>
    </location>
</feature>
<accession>D7FI47</accession>
<feature type="region of interest" description="Disordered" evidence="13">
    <location>
        <begin position="1"/>
        <end position="192"/>
    </location>
</feature>
<evidence type="ECO:0000256" key="11">
    <source>
        <dbReference type="ARBA" id="ARBA00023242"/>
    </source>
</evidence>
<organism evidence="14 15">
    <name type="scientific">Ectocarpus siliculosus</name>
    <name type="common">Brown alga</name>
    <name type="synonym">Conferva siliculosa</name>
    <dbReference type="NCBI Taxonomy" id="2880"/>
    <lineage>
        <taxon>Eukaryota</taxon>
        <taxon>Sar</taxon>
        <taxon>Stramenopiles</taxon>
        <taxon>Ochrophyta</taxon>
        <taxon>PX clade</taxon>
        <taxon>Phaeophyceae</taxon>
        <taxon>Ectocarpales</taxon>
        <taxon>Ectocarpaceae</taxon>
        <taxon>Ectocarpus</taxon>
    </lineage>
</organism>
<proteinExistence type="predicted"/>
<keyword evidence="6" id="KW-0227">DNA damage</keyword>
<dbReference type="Gene3D" id="3.40.50.10130">
    <property type="match status" value="1"/>
</dbReference>
<dbReference type="GO" id="GO:0046872">
    <property type="term" value="F:metal ion binding"/>
    <property type="evidence" value="ECO:0007669"/>
    <property type="project" value="UniProtKB-KW"/>
</dbReference>
<dbReference type="GO" id="GO:0051321">
    <property type="term" value="P:meiotic cell cycle"/>
    <property type="evidence" value="ECO:0007669"/>
    <property type="project" value="UniProtKB-KW"/>
</dbReference>
<dbReference type="GO" id="GO:0048476">
    <property type="term" value="C:Holliday junction resolvase complex"/>
    <property type="evidence" value="ECO:0007669"/>
    <property type="project" value="InterPro"/>
</dbReference>
<feature type="compositionally biased region" description="Low complexity" evidence="13">
    <location>
        <begin position="319"/>
        <end position="340"/>
    </location>
</feature>
<dbReference type="OrthoDB" id="343092at2759"/>
<feature type="compositionally biased region" description="Basic and acidic residues" evidence="13">
    <location>
        <begin position="410"/>
        <end position="455"/>
    </location>
</feature>
<feature type="compositionally biased region" description="Low complexity" evidence="13">
    <location>
        <begin position="172"/>
        <end position="181"/>
    </location>
</feature>
<evidence type="ECO:0000256" key="12">
    <source>
        <dbReference type="ARBA" id="ARBA00023254"/>
    </source>
</evidence>
<feature type="compositionally biased region" description="Low complexity" evidence="13">
    <location>
        <begin position="30"/>
        <end position="51"/>
    </location>
</feature>
<dbReference type="EMBL" id="FN649760">
    <property type="protein sequence ID" value="CBJ28673.1"/>
    <property type="molecule type" value="Genomic_DNA"/>
</dbReference>
<feature type="compositionally biased region" description="Low complexity" evidence="13">
    <location>
        <begin position="267"/>
        <end position="296"/>
    </location>
</feature>
<gene>
    <name evidence="14" type="ORF">Esi_0117_0054</name>
</gene>
<dbReference type="PANTHER" id="PTHR21077:SF5">
    <property type="entry name" value="CROSSOVER JUNCTION ENDONUCLEASE MMS4"/>
    <property type="match status" value="1"/>
</dbReference>
<dbReference type="AlphaFoldDB" id="D7FI47"/>
<protein>
    <recommendedName>
        <fullName evidence="16">ERCC4 domain-containing protein</fullName>
    </recommendedName>
</protein>
<dbReference type="Proteomes" id="UP000002630">
    <property type="component" value="Unassembled WGS sequence"/>
</dbReference>
<feature type="compositionally biased region" description="Gly residues" evidence="13">
    <location>
        <begin position="160"/>
        <end position="171"/>
    </location>
</feature>
<evidence type="ECO:0000256" key="5">
    <source>
        <dbReference type="ARBA" id="ARBA00022759"/>
    </source>
</evidence>
<keyword evidence="7" id="KW-0378">Hydrolase</keyword>
<evidence type="ECO:0000256" key="6">
    <source>
        <dbReference type="ARBA" id="ARBA00022763"/>
    </source>
</evidence>
<evidence type="ECO:0000313" key="14">
    <source>
        <dbReference type="EMBL" id="CBJ28673.1"/>
    </source>
</evidence>
<keyword evidence="10" id="KW-0234">DNA repair</keyword>
<evidence type="ECO:0000256" key="3">
    <source>
        <dbReference type="ARBA" id="ARBA00022722"/>
    </source>
</evidence>
<evidence type="ECO:0000256" key="4">
    <source>
        <dbReference type="ARBA" id="ARBA00022723"/>
    </source>
</evidence>
<evidence type="ECO:0000256" key="8">
    <source>
        <dbReference type="ARBA" id="ARBA00022842"/>
    </source>
</evidence>
<dbReference type="GO" id="GO:0006310">
    <property type="term" value="P:DNA recombination"/>
    <property type="evidence" value="ECO:0007669"/>
    <property type="project" value="UniProtKB-KW"/>
</dbReference>
<dbReference type="Gene3D" id="1.10.150.670">
    <property type="entry name" value="Crossover junction endonuclease EME1, DNA-binding domain"/>
    <property type="match status" value="1"/>
</dbReference>
<evidence type="ECO:0008006" key="16">
    <source>
        <dbReference type="Google" id="ProtNLM"/>
    </source>
</evidence>
<dbReference type="GO" id="GO:0005634">
    <property type="term" value="C:nucleus"/>
    <property type="evidence" value="ECO:0007669"/>
    <property type="project" value="UniProtKB-SubCell"/>
</dbReference>
<feature type="compositionally biased region" description="Low complexity" evidence="13">
    <location>
        <begin position="356"/>
        <end position="373"/>
    </location>
</feature>
<keyword evidence="15" id="KW-1185">Reference proteome</keyword>
<keyword evidence="11" id="KW-0539">Nucleus</keyword>
<dbReference type="GO" id="GO:0004519">
    <property type="term" value="F:endonuclease activity"/>
    <property type="evidence" value="ECO:0007669"/>
    <property type="project" value="UniProtKB-KW"/>
</dbReference>
<keyword evidence="4" id="KW-0479">Metal-binding</keyword>
<dbReference type="InterPro" id="IPR033310">
    <property type="entry name" value="Mms4/EME1/EME2"/>
</dbReference>
<dbReference type="GO" id="GO:0006281">
    <property type="term" value="P:DNA repair"/>
    <property type="evidence" value="ECO:0007669"/>
    <property type="project" value="UniProtKB-KW"/>
</dbReference>
<evidence type="ECO:0000313" key="15">
    <source>
        <dbReference type="Proteomes" id="UP000002630"/>
    </source>
</evidence>
<comment type="subcellular location">
    <subcellularLocation>
        <location evidence="2">Nucleus</location>
    </subcellularLocation>
</comment>
<keyword evidence="3" id="KW-0540">Nuclease</keyword>
<evidence type="ECO:0000256" key="7">
    <source>
        <dbReference type="ARBA" id="ARBA00022801"/>
    </source>
</evidence>
<feature type="compositionally biased region" description="Low complexity" evidence="13">
    <location>
        <begin position="602"/>
        <end position="612"/>
    </location>
</feature>
<keyword evidence="12" id="KW-0469">Meiosis</keyword>
<reference evidence="14 15" key="1">
    <citation type="journal article" date="2010" name="Nature">
        <title>The Ectocarpus genome and the independent evolution of multicellularity in brown algae.</title>
        <authorList>
            <person name="Cock J.M."/>
            <person name="Sterck L."/>
            <person name="Rouze P."/>
            <person name="Scornet D."/>
            <person name="Allen A.E."/>
            <person name="Amoutzias G."/>
            <person name="Anthouard V."/>
            <person name="Artiguenave F."/>
            <person name="Aury J.M."/>
            <person name="Badger J.H."/>
            <person name="Beszteri B."/>
            <person name="Billiau K."/>
            <person name="Bonnet E."/>
            <person name="Bothwell J.H."/>
            <person name="Bowler C."/>
            <person name="Boyen C."/>
            <person name="Brownlee C."/>
            <person name="Carrano C.J."/>
            <person name="Charrier B."/>
            <person name="Cho G.Y."/>
            <person name="Coelho S.M."/>
            <person name="Collen J."/>
            <person name="Corre E."/>
            <person name="Da Silva C."/>
            <person name="Delage L."/>
            <person name="Delaroque N."/>
            <person name="Dittami S.M."/>
            <person name="Doulbeau S."/>
            <person name="Elias M."/>
            <person name="Farnham G."/>
            <person name="Gachon C.M."/>
            <person name="Gschloessl B."/>
            <person name="Heesch S."/>
            <person name="Jabbari K."/>
            <person name="Jubin C."/>
            <person name="Kawai H."/>
            <person name="Kimura K."/>
            <person name="Kloareg B."/>
            <person name="Kupper F.C."/>
            <person name="Lang D."/>
            <person name="Le Bail A."/>
            <person name="Leblanc C."/>
            <person name="Lerouge P."/>
            <person name="Lohr M."/>
            <person name="Lopez P.J."/>
            <person name="Martens C."/>
            <person name="Maumus F."/>
            <person name="Michel G."/>
            <person name="Miranda-Saavedra D."/>
            <person name="Morales J."/>
            <person name="Moreau H."/>
            <person name="Motomura T."/>
            <person name="Nagasato C."/>
            <person name="Napoli C.A."/>
            <person name="Nelson D.R."/>
            <person name="Nyvall-Collen P."/>
            <person name="Peters A.F."/>
            <person name="Pommier C."/>
            <person name="Potin P."/>
            <person name="Poulain J."/>
            <person name="Quesneville H."/>
            <person name="Read B."/>
            <person name="Rensing S.A."/>
            <person name="Ritter A."/>
            <person name="Rousvoal S."/>
            <person name="Samanta M."/>
            <person name="Samson G."/>
            <person name="Schroeder D.C."/>
            <person name="Segurens B."/>
            <person name="Strittmatter M."/>
            <person name="Tonon T."/>
            <person name="Tregear J.W."/>
            <person name="Valentin K."/>
            <person name="von Dassow P."/>
            <person name="Yamagishi T."/>
            <person name="Van de Peer Y."/>
            <person name="Wincker P."/>
        </authorList>
    </citation>
    <scope>NUCLEOTIDE SEQUENCE [LARGE SCALE GENOMIC DNA]</scope>
    <source>
        <strain evidence="15">Ec32 / CCAP1310/4</strain>
    </source>
</reference>
<dbReference type="PANTHER" id="PTHR21077">
    <property type="entry name" value="EME1 PROTEIN"/>
    <property type="match status" value="1"/>
</dbReference>
<feature type="compositionally biased region" description="Low complexity" evidence="13">
    <location>
        <begin position="86"/>
        <end position="119"/>
    </location>
</feature>
<feature type="region of interest" description="Disordered" evidence="13">
    <location>
        <begin position="204"/>
        <end position="455"/>
    </location>
</feature>
<dbReference type="InterPro" id="IPR042530">
    <property type="entry name" value="EME1/EME2_C"/>
</dbReference>
<evidence type="ECO:0000256" key="1">
    <source>
        <dbReference type="ARBA" id="ARBA00001946"/>
    </source>
</evidence>
<keyword evidence="9" id="KW-0233">DNA recombination</keyword>
<evidence type="ECO:0000256" key="9">
    <source>
        <dbReference type="ARBA" id="ARBA00023172"/>
    </source>
</evidence>
<sequence length="778" mass="80290">MVGLGNDSDDEVEVLDLTTPLPPASRRLCPSPTVATAVGAVASSPASPAARGRNREAGVSDGSGSDSNDDLFSMDYKPLRERLQQTASTTARTSAAGGPRGNGSRASSSSTNVSRSRPTAAASTEGLRVLGCSSDEEEDSDYGGGGKGKARAKATKEGMGSRGGGGGGGGSSAATGTSSCGIDNEEEEEADYAACTQESQVVDLLSDSDDDEGGVAPGRSQLWSRGGAGARATAQQASNNACDSNDGSDDDDASVLGRNGDGDDPDAAGAAAAAADSPSDLDLDSLLLASQASSCDGGPGARPARAKKPGGGGRGRGVGSASAAAAAAAAAAADVVGVLDDSSDDDFSMDGGGGRATSSSSASRGGATTASGGNDASVGAATVSRNEKAPAPKEPAANRKRQRQEAAAAARERKEQEKLARKREKELEKRERELAKQREKAEKAAKTKRDQQARGNFRDEEVACVMERHFFDSARNARARAGAAEQQGHKEKFMVAPGDCGAAGAVWWTRRAHLDGGAAVSGPGVQTLDILVVVVPPETLLDRLGRPGAGGRGPGDGGGGGGSDLFRGLGQFVDGIRSSAAGFSRLVLVLEGAKAAIDKRWAASAHSSSSSGNGKGPAGRCARDDEFEDAQCWLLIHKEVETRLTKNSEETGQYLWDLTKSLSSMPYKDDVTELHCVARSKTEARGSERFPEKEKELMDTWVRMLEQVQHVSGNKAVEIAAHYPLPRDLVAALSDPSVPEGDRAGLLQRKMGSSSEQRKCARRVFELFTQEDGDFVID</sequence>
<evidence type="ECO:0000256" key="13">
    <source>
        <dbReference type="SAM" id="MobiDB-lite"/>
    </source>
</evidence>
<evidence type="ECO:0000256" key="2">
    <source>
        <dbReference type="ARBA" id="ARBA00004123"/>
    </source>
</evidence>
<name>D7FI47_ECTSI</name>
<evidence type="ECO:0000256" key="10">
    <source>
        <dbReference type="ARBA" id="ARBA00023204"/>
    </source>
</evidence>
<feature type="compositionally biased region" description="Gly residues" evidence="13">
    <location>
        <begin position="309"/>
        <end position="318"/>
    </location>
</feature>
<dbReference type="GO" id="GO:0016787">
    <property type="term" value="F:hydrolase activity"/>
    <property type="evidence" value="ECO:0007669"/>
    <property type="project" value="UniProtKB-KW"/>
</dbReference>
<comment type="cofactor">
    <cofactor evidence="1">
        <name>Mg(2+)</name>
        <dbReference type="ChEBI" id="CHEBI:18420"/>
    </cofactor>
</comment>
<keyword evidence="8" id="KW-0460">Magnesium</keyword>
<feature type="region of interest" description="Disordered" evidence="13">
    <location>
        <begin position="602"/>
        <end position="622"/>
    </location>
</feature>
<keyword evidence="5" id="KW-0255">Endonuclease</keyword>